<sequence>MVHYYTRTFNTTSHSFAPDSVCKYGIDVLDFHPPLDCSNVTKCEQDYPCEIRMFWIKIHFFVEVVRALLFYGTSTIIVF</sequence>
<dbReference type="EMBL" id="CAJVCH010179418">
    <property type="protein sequence ID" value="CAG7729497.1"/>
    <property type="molecule type" value="Genomic_DNA"/>
</dbReference>
<name>A0A8J2P815_9HEXA</name>
<reference evidence="1" key="1">
    <citation type="submission" date="2021-06" db="EMBL/GenBank/DDBJ databases">
        <authorList>
            <person name="Hodson N. C."/>
            <person name="Mongue J. A."/>
            <person name="Jaron S. K."/>
        </authorList>
    </citation>
    <scope>NUCLEOTIDE SEQUENCE</scope>
</reference>
<keyword evidence="2" id="KW-1185">Reference proteome</keyword>
<evidence type="ECO:0000313" key="1">
    <source>
        <dbReference type="EMBL" id="CAG7729497.1"/>
    </source>
</evidence>
<comment type="caution">
    <text evidence="1">The sequence shown here is derived from an EMBL/GenBank/DDBJ whole genome shotgun (WGS) entry which is preliminary data.</text>
</comment>
<accession>A0A8J2P815</accession>
<evidence type="ECO:0000313" key="2">
    <source>
        <dbReference type="Proteomes" id="UP000708208"/>
    </source>
</evidence>
<dbReference type="AlphaFoldDB" id="A0A8J2P815"/>
<gene>
    <name evidence="1" type="ORF">AFUS01_LOCUS18208</name>
</gene>
<dbReference type="Proteomes" id="UP000708208">
    <property type="component" value="Unassembled WGS sequence"/>
</dbReference>
<feature type="non-terminal residue" evidence="1">
    <location>
        <position position="1"/>
    </location>
</feature>
<protein>
    <submittedName>
        <fullName evidence="1">Uncharacterized protein</fullName>
    </submittedName>
</protein>
<proteinExistence type="predicted"/>
<organism evidence="1 2">
    <name type="scientific">Allacma fusca</name>
    <dbReference type="NCBI Taxonomy" id="39272"/>
    <lineage>
        <taxon>Eukaryota</taxon>
        <taxon>Metazoa</taxon>
        <taxon>Ecdysozoa</taxon>
        <taxon>Arthropoda</taxon>
        <taxon>Hexapoda</taxon>
        <taxon>Collembola</taxon>
        <taxon>Symphypleona</taxon>
        <taxon>Sminthuridae</taxon>
        <taxon>Allacma</taxon>
    </lineage>
</organism>